<sequence length="251" mass="28285">MCKFAFAAVCLLAALGAVSLEVRASPASSLELSNTNEDRGKSKIGNWQLDSAVLTLTCIADDILHRFHEMCRNVSGSDTSVVSYVSLKDILHENSTARQQFEELVLNDEPGPKLAKHCKSWEKVVADNFADYDKVKHCLTLEKQRLILMEMRLIGSMIKFVCSRDLLVLINEGGLQCLDTKDRSLTNCTNYSFHTDITDITNIMVRFKLISPKYCANWQNLETCVMRQIEHCMSNTRVRSTFGMLKDASDC</sequence>
<comment type="caution">
    <text evidence="2">The sequence shown here is derived from an EMBL/GenBank/DDBJ whole genome shotgun (WGS) entry which is preliminary data.</text>
</comment>
<organism evidence="2 3">
    <name type="scientific">Drosophila rubida</name>
    <dbReference type="NCBI Taxonomy" id="30044"/>
    <lineage>
        <taxon>Eukaryota</taxon>
        <taxon>Metazoa</taxon>
        <taxon>Ecdysozoa</taxon>
        <taxon>Arthropoda</taxon>
        <taxon>Hexapoda</taxon>
        <taxon>Insecta</taxon>
        <taxon>Pterygota</taxon>
        <taxon>Neoptera</taxon>
        <taxon>Endopterygota</taxon>
        <taxon>Diptera</taxon>
        <taxon>Brachycera</taxon>
        <taxon>Muscomorpha</taxon>
        <taxon>Ephydroidea</taxon>
        <taxon>Drosophilidae</taxon>
        <taxon>Drosophila</taxon>
    </lineage>
</organism>
<feature type="signal peptide" evidence="1">
    <location>
        <begin position="1"/>
        <end position="24"/>
    </location>
</feature>
<dbReference type="Proteomes" id="UP001200034">
    <property type="component" value="Unassembled WGS sequence"/>
</dbReference>
<dbReference type="AlphaFoldDB" id="A0AAD4JSU6"/>
<feature type="chain" id="PRO_5042083857" description="Secreted protein" evidence="1">
    <location>
        <begin position="25"/>
        <end position="251"/>
    </location>
</feature>
<reference evidence="2" key="1">
    <citation type="journal article" date="2021" name="Mol. Ecol. Resour.">
        <title>Phylogenomic analyses of the genus Drosophila reveals genomic signals of climate adaptation.</title>
        <authorList>
            <person name="Li F."/>
            <person name="Rane R.V."/>
            <person name="Luria V."/>
            <person name="Xiong Z."/>
            <person name="Chen J."/>
            <person name="Li Z."/>
            <person name="Catullo R.A."/>
            <person name="Griffin P.C."/>
            <person name="Schiffer M."/>
            <person name="Pearce S."/>
            <person name="Lee S.F."/>
            <person name="McElroy K."/>
            <person name="Stocker A."/>
            <person name="Shirriffs J."/>
            <person name="Cockerell F."/>
            <person name="Coppin C."/>
            <person name="Sgro C.M."/>
            <person name="Karger A."/>
            <person name="Cain J.W."/>
            <person name="Weber J.A."/>
            <person name="Santpere G."/>
            <person name="Kirschner M.W."/>
            <person name="Hoffmann A.A."/>
            <person name="Oakeshott J.G."/>
            <person name="Zhang G."/>
        </authorList>
    </citation>
    <scope>NUCLEOTIDE SEQUENCE</scope>
    <source>
        <strain evidence="2">BGI-SZ-2011g</strain>
    </source>
</reference>
<evidence type="ECO:0000313" key="3">
    <source>
        <dbReference type="Proteomes" id="UP001200034"/>
    </source>
</evidence>
<name>A0AAD4JSU6_9MUSC</name>
<dbReference type="InterPro" id="IPR009832">
    <property type="entry name" value="DUF1397"/>
</dbReference>
<evidence type="ECO:0008006" key="4">
    <source>
        <dbReference type="Google" id="ProtNLM"/>
    </source>
</evidence>
<accession>A0AAD4JSU6</accession>
<dbReference type="EMBL" id="JAJJHW010003889">
    <property type="protein sequence ID" value="KAH8355254.1"/>
    <property type="molecule type" value="Genomic_DNA"/>
</dbReference>
<evidence type="ECO:0000256" key="1">
    <source>
        <dbReference type="SAM" id="SignalP"/>
    </source>
</evidence>
<protein>
    <recommendedName>
        <fullName evidence="4">Secreted protein</fullName>
    </recommendedName>
</protein>
<dbReference type="PANTHER" id="PTHR20997">
    <property type="entry name" value="EG:BACR42I17.2 PROTEIN-RELATED"/>
    <property type="match status" value="1"/>
</dbReference>
<feature type="non-terminal residue" evidence="2">
    <location>
        <position position="251"/>
    </location>
</feature>
<proteinExistence type="predicted"/>
<gene>
    <name evidence="2" type="ORF">KR093_009662</name>
</gene>
<dbReference type="Pfam" id="PF07165">
    <property type="entry name" value="DUF1397"/>
    <property type="match status" value="1"/>
</dbReference>
<dbReference type="PANTHER" id="PTHR20997:SF2">
    <property type="entry name" value="EG:BACR42I17.2 PROTEIN-RELATED"/>
    <property type="match status" value="1"/>
</dbReference>
<keyword evidence="1" id="KW-0732">Signal</keyword>
<evidence type="ECO:0000313" key="2">
    <source>
        <dbReference type="EMBL" id="KAH8355254.1"/>
    </source>
</evidence>
<keyword evidence="3" id="KW-1185">Reference proteome</keyword>